<dbReference type="EMBL" id="CP120370">
    <property type="protein sequence ID" value="WEX80904.1"/>
    <property type="molecule type" value="Genomic_DNA"/>
</dbReference>
<dbReference type="Pfam" id="PF07235">
    <property type="entry name" value="DUF1427"/>
    <property type="match status" value="1"/>
</dbReference>
<accession>A0ABY8CQK6</accession>
<dbReference type="RefSeq" id="WP_280731627.1">
    <property type="nucleotide sequence ID" value="NZ_CP120367.1"/>
</dbReference>
<proteinExistence type="predicted"/>
<gene>
    <name evidence="2" type="ORF">PYH38_000221</name>
</gene>
<name>A0ABY8CQK6_9HYPH</name>
<evidence type="ECO:0000256" key="1">
    <source>
        <dbReference type="SAM" id="Phobius"/>
    </source>
</evidence>
<keyword evidence="1" id="KW-0472">Membrane</keyword>
<feature type="transmembrane region" description="Helical" evidence="1">
    <location>
        <begin position="29"/>
        <end position="49"/>
    </location>
</feature>
<keyword evidence="3" id="KW-1185">Reference proteome</keyword>
<dbReference type="InterPro" id="IPR009872">
    <property type="entry name" value="DUF1427"/>
</dbReference>
<protein>
    <submittedName>
        <fullName evidence="2">XapX domain-containing protein</fullName>
    </submittedName>
</protein>
<keyword evidence="1" id="KW-0812">Transmembrane</keyword>
<evidence type="ECO:0000313" key="2">
    <source>
        <dbReference type="EMBL" id="WEX80904.1"/>
    </source>
</evidence>
<dbReference type="NCBIfam" id="TIGR03510">
    <property type="entry name" value="XapX"/>
    <property type="match status" value="1"/>
</dbReference>
<organism evidence="2 3">
    <name type="scientific">Sinorhizobium numidicum</name>
    <dbReference type="NCBI Taxonomy" id="680248"/>
    <lineage>
        <taxon>Bacteria</taxon>
        <taxon>Pseudomonadati</taxon>
        <taxon>Pseudomonadota</taxon>
        <taxon>Alphaproteobacteria</taxon>
        <taxon>Hyphomicrobiales</taxon>
        <taxon>Rhizobiaceae</taxon>
        <taxon>Sinorhizobium/Ensifer group</taxon>
        <taxon>Sinorhizobium</taxon>
    </lineage>
</organism>
<reference evidence="2 3" key="1">
    <citation type="submission" date="2023-03" db="EMBL/GenBank/DDBJ databases">
        <authorList>
            <person name="Kaur S."/>
            <person name="Espinosa-Saiz D."/>
            <person name="Velazquez E."/>
            <person name="Menendez E."/>
            <person name="diCenzo G.C."/>
        </authorList>
    </citation>
    <scope>NUCLEOTIDE SEQUENCE [LARGE SCALE GENOMIC DNA]</scope>
    <source>
        <strain evidence="2 3">LMG 27395</strain>
    </source>
</reference>
<sequence>MKMYLLSLGAGLLVGVIYSLLNVRSPAPPVIALVGLLGILVGEQAVPLVKRLMSGNPVNISWFNSHCLPHVFGELPTGAAHKPVVAPDQPSAREIS</sequence>
<evidence type="ECO:0000313" key="3">
    <source>
        <dbReference type="Proteomes" id="UP001235547"/>
    </source>
</evidence>
<dbReference type="Proteomes" id="UP001235547">
    <property type="component" value="Chromosome 2"/>
</dbReference>
<keyword evidence="1" id="KW-1133">Transmembrane helix</keyword>
<dbReference type="InterPro" id="IPR020017">
    <property type="entry name" value="XapX_domain"/>
</dbReference>